<dbReference type="InterPro" id="IPR050245">
    <property type="entry name" value="PrsA_foldase"/>
</dbReference>
<dbReference type="Pfam" id="PF13623">
    <property type="entry name" value="SurA_N_2"/>
    <property type="match status" value="1"/>
</dbReference>
<gene>
    <name evidence="4" type="ORF">JZM60_10660</name>
</gene>
<dbReference type="PROSITE" id="PS01096">
    <property type="entry name" value="PPIC_PPIASE_1"/>
    <property type="match status" value="1"/>
</dbReference>
<keyword evidence="2" id="KW-0472">Membrane</keyword>
<dbReference type="InterPro" id="IPR046357">
    <property type="entry name" value="PPIase_dom_sf"/>
</dbReference>
<feature type="domain" description="PpiC" evidence="3">
    <location>
        <begin position="191"/>
        <end position="292"/>
    </location>
</feature>
<dbReference type="SUPFAM" id="SSF54534">
    <property type="entry name" value="FKBP-like"/>
    <property type="match status" value="1"/>
</dbReference>
<dbReference type="SUPFAM" id="SSF109998">
    <property type="entry name" value="Triger factor/SurA peptide-binding domain-like"/>
    <property type="match status" value="1"/>
</dbReference>
<keyword evidence="5" id="KW-1185">Reference proteome</keyword>
<keyword evidence="1" id="KW-0697">Rotamase</keyword>
<accession>A0ABX7PZY0</accession>
<keyword evidence="2" id="KW-1133">Transmembrane helix</keyword>
<evidence type="ECO:0000313" key="4">
    <source>
        <dbReference type="EMBL" id="QSV44629.1"/>
    </source>
</evidence>
<dbReference type="PROSITE" id="PS50198">
    <property type="entry name" value="PPIC_PPIASE_2"/>
    <property type="match status" value="1"/>
</dbReference>
<sequence length="339" mass="37740">MIHFCKVPRMNALVKNALGVMTVIMAVSLMIGIVTAESGPEKAGKTVVAKVNGTDIYLDELVPMVEMAKARYRKSGYRAFTPDFETKILRQELDGLIDKELLVQAAAGIHEKEFVEKVELRMKTITQARFQNATTAEKVNPASLSPQHLESLRNDALVEEYLDKRGVAGLQVPENDVQEFYEKNKKSFTEPEKVKASHILIGLSRNANGDEVEKARTKALQISNELKNGGDFAELAKKNSICATAANGGDLGYIQPGFMPKDFNTVAFALKPGETSEPVRTQHGFHIIRVYEKQPARVPELAEVKDTISKYLINAYKRKKIDEILAELKKKAQIESHIN</sequence>
<evidence type="ECO:0000256" key="2">
    <source>
        <dbReference type="SAM" id="Phobius"/>
    </source>
</evidence>
<keyword evidence="1 4" id="KW-0413">Isomerase</keyword>
<dbReference type="Gene3D" id="3.10.50.40">
    <property type="match status" value="1"/>
</dbReference>
<protein>
    <submittedName>
        <fullName evidence="4">Peptidylprolyl isomerase</fullName>
    </submittedName>
</protein>
<proteinExistence type="predicted"/>
<dbReference type="InterPro" id="IPR027304">
    <property type="entry name" value="Trigger_fact/SurA_dom_sf"/>
</dbReference>
<dbReference type="PANTHER" id="PTHR47245:SF2">
    <property type="entry name" value="PEPTIDYL-PROLYL CIS-TRANS ISOMERASE HP_0175-RELATED"/>
    <property type="match status" value="1"/>
</dbReference>
<dbReference type="Proteomes" id="UP000663651">
    <property type="component" value="Chromosome"/>
</dbReference>
<dbReference type="EMBL" id="CP071382">
    <property type="protein sequence ID" value="QSV44629.1"/>
    <property type="molecule type" value="Genomic_DNA"/>
</dbReference>
<dbReference type="Pfam" id="PF00639">
    <property type="entry name" value="Rotamase"/>
    <property type="match status" value="1"/>
</dbReference>
<dbReference type="GO" id="GO:0016853">
    <property type="term" value="F:isomerase activity"/>
    <property type="evidence" value="ECO:0007669"/>
    <property type="project" value="UniProtKB-KW"/>
</dbReference>
<keyword evidence="2" id="KW-0812">Transmembrane</keyword>
<dbReference type="InterPro" id="IPR000297">
    <property type="entry name" value="PPIase_PpiC"/>
</dbReference>
<organism evidence="4 5">
    <name type="scientific">Geobacter benzoatilyticus</name>
    <dbReference type="NCBI Taxonomy" id="2815309"/>
    <lineage>
        <taxon>Bacteria</taxon>
        <taxon>Pseudomonadati</taxon>
        <taxon>Thermodesulfobacteriota</taxon>
        <taxon>Desulfuromonadia</taxon>
        <taxon>Geobacterales</taxon>
        <taxon>Geobacteraceae</taxon>
        <taxon>Geobacter</taxon>
    </lineage>
</organism>
<dbReference type="RefSeq" id="WP_207162443.1">
    <property type="nucleotide sequence ID" value="NZ_CP071382.1"/>
</dbReference>
<feature type="transmembrane region" description="Helical" evidence="2">
    <location>
        <begin position="12"/>
        <end position="34"/>
    </location>
</feature>
<name>A0ABX7PZY0_9BACT</name>
<reference evidence="4 5" key="1">
    <citation type="submission" date="2021-03" db="EMBL/GenBank/DDBJ databases">
        <title>Geobacter metallireducens gen. nov. sp. nov., a microorganism capable of coupling the complete oxidation of organic compounds to the reduction of iron and other metals.</title>
        <authorList>
            <person name="Li Y."/>
        </authorList>
    </citation>
    <scope>NUCLEOTIDE SEQUENCE [LARGE SCALE GENOMIC DNA]</scope>
    <source>
        <strain evidence="4 5">Jerry-YX</strain>
    </source>
</reference>
<evidence type="ECO:0000313" key="5">
    <source>
        <dbReference type="Proteomes" id="UP000663651"/>
    </source>
</evidence>
<dbReference type="InterPro" id="IPR023058">
    <property type="entry name" value="PPIase_PpiC_CS"/>
</dbReference>
<dbReference type="PANTHER" id="PTHR47245">
    <property type="entry name" value="PEPTIDYLPROLYL ISOMERASE"/>
    <property type="match status" value="1"/>
</dbReference>
<evidence type="ECO:0000256" key="1">
    <source>
        <dbReference type="PROSITE-ProRule" id="PRU00278"/>
    </source>
</evidence>
<evidence type="ECO:0000259" key="3">
    <source>
        <dbReference type="PROSITE" id="PS50198"/>
    </source>
</evidence>